<evidence type="ECO:0000313" key="8">
    <source>
        <dbReference type="Proteomes" id="UP000503840"/>
    </source>
</evidence>
<comment type="caution">
    <text evidence="7">The sequence shown here is derived from an EMBL/GenBank/DDBJ whole genome shotgun (WGS) entry which is preliminary data.</text>
</comment>
<dbReference type="FunFam" id="3.40.50.150:FF:000009">
    <property type="entry name" value="23S rRNA (Uracil(1939)-C(5))-methyltransferase RlmD"/>
    <property type="match status" value="1"/>
</dbReference>
<evidence type="ECO:0000259" key="6">
    <source>
        <dbReference type="PROSITE" id="PS50926"/>
    </source>
</evidence>
<keyword evidence="8" id="KW-1185">Reference proteome</keyword>
<organism evidence="7 8">
    <name type="scientific">Desulfovibrio subterraneus</name>
    <dbReference type="NCBI Taxonomy" id="2718620"/>
    <lineage>
        <taxon>Bacteria</taxon>
        <taxon>Pseudomonadati</taxon>
        <taxon>Thermodesulfobacteriota</taxon>
        <taxon>Desulfovibrionia</taxon>
        <taxon>Desulfovibrionales</taxon>
        <taxon>Desulfovibrionaceae</taxon>
        <taxon>Desulfovibrio</taxon>
    </lineage>
</organism>
<dbReference type="PROSITE" id="PS51687">
    <property type="entry name" value="SAM_MT_RNA_M5U"/>
    <property type="match status" value="1"/>
</dbReference>
<dbReference type="InterPro" id="IPR012340">
    <property type="entry name" value="NA-bd_OB-fold"/>
</dbReference>
<dbReference type="PANTHER" id="PTHR11061:SF30">
    <property type="entry name" value="TRNA (URACIL(54)-C(5))-METHYLTRANSFERASE"/>
    <property type="match status" value="1"/>
</dbReference>
<protein>
    <submittedName>
        <fullName evidence="7">Putative RNA methyltransferase</fullName>
    </submittedName>
</protein>
<accession>A0A7J0BE00</accession>
<dbReference type="PROSITE" id="PS01230">
    <property type="entry name" value="TRMA_1"/>
    <property type="match status" value="1"/>
</dbReference>
<dbReference type="NCBIfam" id="TIGR00479">
    <property type="entry name" value="rumA"/>
    <property type="match status" value="1"/>
</dbReference>
<dbReference type="InterPro" id="IPR002792">
    <property type="entry name" value="TRAM_dom"/>
</dbReference>
<dbReference type="Pfam" id="PF05958">
    <property type="entry name" value="tRNA_U5-meth_tr"/>
    <property type="match status" value="1"/>
</dbReference>
<dbReference type="RefSeq" id="WP_174403621.1">
    <property type="nucleotide sequence ID" value="NZ_BLVO01000004.1"/>
</dbReference>
<evidence type="ECO:0000256" key="5">
    <source>
        <dbReference type="PROSITE-ProRule" id="PRU10015"/>
    </source>
</evidence>
<dbReference type="Gene3D" id="2.40.50.1070">
    <property type="match status" value="1"/>
</dbReference>
<dbReference type="PANTHER" id="PTHR11061">
    <property type="entry name" value="RNA M5U METHYLTRANSFERASE"/>
    <property type="match status" value="1"/>
</dbReference>
<evidence type="ECO:0000256" key="1">
    <source>
        <dbReference type="ARBA" id="ARBA00022603"/>
    </source>
</evidence>
<proteinExistence type="inferred from homology"/>
<name>A0A7J0BE00_9BACT</name>
<dbReference type="AlphaFoldDB" id="A0A7J0BE00"/>
<dbReference type="InterPro" id="IPR030391">
    <property type="entry name" value="MeTrfase_TrmA_CS"/>
</dbReference>
<dbReference type="InterPro" id="IPR010280">
    <property type="entry name" value="U5_MeTrfase_fam"/>
</dbReference>
<keyword evidence="1 4" id="KW-0489">Methyltransferase</keyword>
<dbReference type="Gene3D" id="3.40.50.150">
    <property type="entry name" value="Vaccinia Virus protein VP39"/>
    <property type="match status" value="1"/>
</dbReference>
<dbReference type="Proteomes" id="UP000503840">
    <property type="component" value="Unassembled WGS sequence"/>
</dbReference>
<dbReference type="PROSITE" id="PS01231">
    <property type="entry name" value="TRMA_2"/>
    <property type="match status" value="1"/>
</dbReference>
<dbReference type="SUPFAM" id="SSF53335">
    <property type="entry name" value="S-adenosyl-L-methionine-dependent methyltransferases"/>
    <property type="match status" value="1"/>
</dbReference>
<dbReference type="EMBL" id="BLVO01000004">
    <property type="protein sequence ID" value="GFM31933.1"/>
    <property type="molecule type" value="Genomic_DNA"/>
</dbReference>
<feature type="binding site" evidence="4">
    <location>
        <position position="398"/>
    </location>
    <ligand>
        <name>S-adenosyl-L-methionine</name>
        <dbReference type="ChEBI" id="CHEBI:59789"/>
    </ligand>
</feature>
<feature type="binding site" evidence="4">
    <location>
        <position position="332"/>
    </location>
    <ligand>
        <name>S-adenosyl-L-methionine</name>
        <dbReference type="ChEBI" id="CHEBI:59789"/>
    </ligand>
</feature>
<feature type="active site" evidence="5">
    <location>
        <position position="425"/>
    </location>
</feature>
<dbReference type="GO" id="GO:0001510">
    <property type="term" value="P:RNA methylation"/>
    <property type="evidence" value="ECO:0007669"/>
    <property type="project" value="UniProtKB-ARBA"/>
</dbReference>
<dbReference type="Pfam" id="PF01938">
    <property type="entry name" value="TRAM"/>
    <property type="match status" value="1"/>
</dbReference>
<evidence type="ECO:0000256" key="2">
    <source>
        <dbReference type="ARBA" id="ARBA00022679"/>
    </source>
</evidence>
<dbReference type="InterPro" id="IPR030390">
    <property type="entry name" value="MeTrfase_TrmA_AS"/>
</dbReference>
<feature type="binding site" evidence="4">
    <location>
        <position position="303"/>
    </location>
    <ligand>
        <name>S-adenosyl-L-methionine</name>
        <dbReference type="ChEBI" id="CHEBI:59789"/>
    </ligand>
</feature>
<dbReference type="PROSITE" id="PS50926">
    <property type="entry name" value="TRAM"/>
    <property type="match status" value="1"/>
</dbReference>
<keyword evidence="3 4" id="KW-0949">S-adenosyl-L-methionine</keyword>
<evidence type="ECO:0000256" key="4">
    <source>
        <dbReference type="PROSITE-ProRule" id="PRU01024"/>
    </source>
</evidence>
<sequence length="468" mass="51710">MSPETISAGTTLELTIHSLATGGQAIARHDGMVVFVNRGLPGQTVLANIIRTKKRFAEADLERVLVRNETEIQPFCKHFGLCGGCHWQHLPYEEQLDWKRRFVEDSIHRIAGSEQITARPTIPSPDRLHYRNKMEFAFLQGRDVVHLGLRRSASHSIINITECHLQSDRTVAIVQQVRAWANSHKLLNAYDQRSGKGYLRFLVVRETKQHSMPGNQTLVQLITTPDWSPTGQRNTMVQELADALKRETDGQTSFVHSTRTSKTQVAYGENIIFSEGPRTLSETLTIDGQTMPLNIGGADSFFQTNTRAAEALYTKALQLAALTGTETVWDLYCGVGALSLAAAMRAKRLVGFEISAAAVGTAAENAENLAITNAVFHAGDVRHTMEREQQAPDVLITDPPRGGMHPDVVAAIAKLAPSRIVHIACDPATQARDIGLLTEHYDISEVQPVDMFPHTPHVENIVLLTRRG</sequence>
<feature type="domain" description="TRAM" evidence="6">
    <location>
        <begin position="5"/>
        <end position="63"/>
    </location>
</feature>
<keyword evidence="2 4" id="KW-0808">Transferase</keyword>
<feature type="binding site" evidence="4">
    <location>
        <position position="353"/>
    </location>
    <ligand>
        <name>S-adenosyl-L-methionine</name>
        <dbReference type="ChEBI" id="CHEBI:59789"/>
    </ligand>
</feature>
<reference evidence="7 8" key="1">
    <citation type="submission" date="2020-05" db="EMBL/GenBank/DDBJ databases">
        <title>Draft genome sequence of Desulfovibrio sp. strain HN2T.</title>
        <authorList>
            <person name="Ueno A."/>
            <person name="Tamazawa S."/>
            <person name="Tamamura S."/>
            <person name="Murakami T."/>
            <person name="Kiyama T."/>
            <person name="Inomata H."/>
            <person name="Amano Y."/>
            <person name="Miyakawa K."/>
            <person name="Tamaki H."/>
            <person name="Naganuma T."/>
            <person name="Kaneko K."/>
        </authorList>
    </citation>
    <scope>NUCLEOTIDE SEQUENCE [LARGE SCALE GENOMIC DNA]</scope>
    <source>
        <strain evidence="7 8">HN2</strain>
    </source>
</reference>
<evidence type="ECO:0000313" key="7">
    <source>
        <dbReference type="EMBL" id="GFM31933.1"/>
    </source>
</evidence>
<dbReference type="GO" id="GO:0008757">
    <property type="term" value="F:S-adenosylmethionine-dependent methyltransferase activity"/>
    <property type="evidence" value="ECO:0007669"/>
    <property type="project" value="UniProtKB-ARBA"/>
</dbReference>
<dbReference type="GO" id="GO:0006396">
    <property type="term" value="P:RNA processing"/>
    <property type="evidence" value="ECO:0007669"/>
    <property type="project" value="InterPro"/>
</dbReference>
<dbReference type="Gene3D" id="2.40.50.140">
    <property type="entry name" value="Nucleic acid-binding proteins"/>
    <property type="match status" value="1"/>
</dbReference>
<evidence type="ECO:0000256" key="3">
    <source>
        <dbReference type="ARBA" id="ARBA00022691"/>
    </source>
</evidence>
<dbReference type="SUPFAM" id="SSF50249">
    <property type="entry name" value="Nucleic acid-binding proteins"/>
    <property type="match status" value="1"/>
</dbReference>
<gene>
    <name evidence="7" type="ORF">DSM101010T_02980</name>
</gene>
<dbReference type="GO" id="GO:0008173">
    <property type="term" value="F:RNA methyltransferase activity"/>
    <property type="evidence" value="ECO:0007669"/>
    <property type="project" value="InterPro"/>
</dbReference>
<dbReference type="CDD" id="cd02440">
    <property type="entry name" value="AdoMet_MTases"/>
    <property type="match status" value="1"/>
</dbReference>
<comment type="similarity">
    <text evidence="4">Belongs to the class I-like SAM-binding methyltransferase superfamily. RNA M5U methyltransferase family.</text>
</comment>
<feature type="active site" description="Nucleophile" evidence="4">
    <location>
        <position position="425"/>
    </location>
</feature>
<dbReference type="InterPro" id="IPR029063">
    <property type="entry name" value="SAM-dependent_MTases_sf"/>
</dbReference>